<proteinExistence type="predicted"/>
<protein>
    <submittedName>
        <fullName evidence="2">Uncharacterized protein</fullName>
    </submittedName>
</protein>
<keyword evidence="3" id="KW-1185">Reference proteome</keyword>
<name>A0ABR1G0W1_AURAN</name>
<dbReference type="Proteomes" id="UP001363151">
    <property type="component" value="Unassembled WGS sequence"/>
</dbReference>
<feature type="chain" id="PRO_5045712341" evidence="1">
    <location>
        <begin position="17"/>
        <end position="308"/>
    </location>
</feature>
<dbReference type="EMBL" id="JBBJCI010000146">
    <property type="protein sequence ID" value="KAK7242165.1"/>
    <property type="molecule type" value="Genomic_DNA"/>
</dbReference>
<evidence type="ECO:0000313" key="3">
    <source>
        <dbReference type="Proteomes" id="UP001363151"/>
    </source>
</evidence>
<organism evidence="2 3">
    <name type="scientific">Aureococcus anophagefferens</name>
    <name type="common">Harmful bloom alga</name>
    <dbReference type="NCBI Taxonomy" id="44056"/>
    <lineage>
        <taxon>Eukaryota</taxon>
        <taxon>Sar</taxon>
        <taxon>Stramenopiles</taxon>
        <taxon>Ochrophyta</taxon>
        <taxon>Pelagophyceae</taxon>
        <taxon>Pelagomonadales</taxon>
        <taxon>Pelagomonadaceae</taxon>
        <taxon>Aureococcus</taxon>
    </lineage>
</organism>
<sequence>MHRRHYLILLVSSISADWFQEQKKKNTTGGFFSKARGTKGYWFRFLWKAIDCPFRQVDDPAWAFTFPKGGTRTCANIRRASPSSASGSAGRRAPTACPREGQEKEACANACLKCCDGHFLATDDPTPNKQCAMIAPEVAAATAAAARASHFCDDPPPRAYDDDGRDTFPGQRAVQAACFGRFQEAHRAAAPDDDTTSAAMHAACCIEAARYASTSTRDVDVNFIGRLDRQPGVNLVNHALATTSRPPRDFATRIATRMRLWLLPFVRKWFSDTSLLVDTSVRDAAGYERLGPYDASVDADGSIAASGP</sequence>
<accession>A0ABR1G0W1</accession>
<feature type="signal peptide" evidence="1">
    <location>
        <begin position="1"/>
        <end position="16"/>
    </location>
</feature>
<gene>
    <name evidence="2" type="ORF">SO694_00013057</name>
</gene>
<keyword evidence="1" id="KW-0732">Signal</keyword>
<evidence type="ECO:0000256" key="1">
    <source>
        <dbReference type="SAM" id="SignalP"/>
    </source>
</evidence>
<comment type="caution">
    <text evidence="2">The sequence shown here is derived from an EMBL/GenBank/DDBJ whole genome shotgun (WGS) entry which is preliminary data.</text>
</comment>
<reference evidence="2 3" key="1">
    <citation type="submission" date="2024-03" db="EMBL/GenBank/DDBJ databases">
        <title>Aureococcus anophagefferens CCMP1851 and Kratosvirus quantuckense: Draft genome of a second virus-susceptible host strain in the model system.</title>
        <authorList>
            <person name="Chase E."/>
            <person name="Truchon A.R."/>
            <person name="Schepens W."/>
            <person name="Wilhelm S.W."/>
        </authorList>
    </citation>
    <scope>NUCLEOTIDE SEQUENCE [LARGE SCALE GENOMIC DNA]</scope>
    <source>
        <strain evidence="2 3">CCMP1851</strain>
    </source>
</reference>
<evidence type="ECO:0000313" key="2">
    <source>
        <dbReference type="EMBL" id="KAK7242165.1"/>
    </source>
</evidence>